<dbReference type="GO" id="GO:0008745">
    <property type="term" value="F:N-acetylmuramoyl-L-alanine amidase activity"/>
    <property type="evidence" value="ECO:0007669"/>
    <property type="project" value="InterPro"/>
</dbReference>
<organism evidence="3 4">
    <name type="scientific">SAR324 cluster bacterium</name>
    <dbReference type="NCBI Taxonomy" id="2024889"/>
    <lineage>
        <taxon>Bacteria</taxon>
        <taxon>Deltaproteobacteria</taxon>
        <taxon>SAR324 cluster</taxon>
    </lineage>
</organism>
<dbReference type="InterPro" id="IPR050695">
    <property type="entry name" value="N-acetylmuramoyl_amidase_3"/>
</dbReference>
<dbReference type="EMBL" id="NVSR01000143">
    <property type="protein sequence ID" value="PCI23510.1"/>
    <property type="molecule type" value="Genomic_DNA"/>
</dbReference>
<dbReference type="PANTHER" id="PTHR30404">
    <property type="entry name" value="N-ACETYLMURAMOYL-L-ALANINE AMIDASE"/>
    <property type="match status" value="1"/>
</dbReference>
<dbReference type="SMART" id="SM00646">
    <property type="entry name" value="Ami_3"/>
    <property type="match status" value="1"/>
</dbReference>
<dbReference type="Proteomes" id="UP000218113">
    <property type="component" value="Unassembled WGS sequence"/>
</dbReference>
<dbReference type="Gene3D" id="3.40.630.40">
    <property type="entry name" value="Zn-dependent exopeptidases"/>
    <property type="match status" value="1"/>
</dbReference>
<gene>
    <name evidence="3" type="ORF">COB67_12750</name>
</gene>
<evidence type="ECO:0000313" key="4">
    <source>
        <dbReference type="Proteomes" id="UP000218113"/>
    </source>
</evidence>
<dbReference type="GO" id="GO:0009253">
    <property type="term" value="P:peptidoglycan catabolic process"/>
    <property type="evidence" value="ECO:0007669"/>
    <property type="project" value="InterPro"/>
</dbReference>
<dbReference type="Gene3D" id="1.25.40.10">
    <property type="entry name" value="Tetratricopeptide repeat domain"/>
    <property type="match status" value="1"/>
</dbReference>
<evidence type="ECO:0000259" key="2">
    <source>
        <dbReference type="SMART" id="SM00646"/>
    </source>
</evidence>
<reference evidence="4" key="1">
    <citation type="submission" date="2017-08" db="EMBL/GenBank/DDBJ databases">
        <title>A dynamic microbial community with high functional redundancy inhabits the cold, oxic subseafloor aquifer.</title>
        <authorList>
            <person name="Tully B.J."/>
            <person name="Wheat C.G."/>
            <person name="Glazer B.T."/>
            <person name="Huber J.A."/>
        </authorList>
    </citation>
    <scope>NUCLEOTIDE SEQUENCE [LARGE SCALE GENOMIC DNA]</scope>
</reference>
<dbReference type="FunFam" id="3.40.630.40:FF:000005">
    <property type="entry name" value="N-acetylmuramoyl-L-alanine amidase (AmiA)"/>
    <property type="match status" value="1"/>
</dbReference>
<sequence length="589" mass="67379">MGRLGMRSKTIIIIGLLLCSFWFGGTAWADRVDQRYQKVAKRYHELYRNTPFRDKAHNWINTINQFEWIYNKYPRHARAPQSLLNIGNLYRSLHKWNKKQIYLDRSSIFFRKLTNEYPQSSLADNGQYLLAENYELFKKDKDLAFLEYQKLIDQYPNTSSARKAREKIKTLQPPPKDLQIAPKVEEALAPVDLSKARYGGLSVAENQKKNSPSLVSSVDYWSTSDWSRMVINVKEGVRYKYQGLGASGTKGRRIYVDIFNSYLPKKFKHRIAANDGLIKQARVAQFDKKTVRVVLDMASVKKIKVFHLKLRHQYKIIIDILGQSALPDLKVAKGKSLKSKTNPSGKKIAIQKNLKTAQMVSLSKALGLKVKRIIIDPGHGGRDPGALAFGLMEKDIALKMGLLLKQIIEKKHPEMEVLMTRSKDEYLSLDARTAFANKTRGDLFISIHLNASHREKVKGIETYFLNLTSDNYALSVAAKENQSSLKSISELQNILNDLMTNSKIQESSELAQMIQKATYSAVKQSKQYKTRDLGVKQAPFFVLLGAQMPSILIESGFITNRKENRLLRTAKYQRVIAEGIYRGIRQYMN</sequence>
<dbReference type="InterPro" id="IPR021731">
    <property type="entry name" value="AMIN_dom"/>
</dbReference>
<dbReference type="AlphaFoldDB" id="A0A2A4SQ61"/>
<dbReference type="PANTHER" id="PTHR30404:SF0">
    <property type="entry name" value="N-ACETYLMURAMOYL-L-ALANINE AMIDASE AMIC"/>
    <property type="match status" value="1"/>
</dbReference>
<dbReference type="SUPFAM" id="SSF53187">
    <property type="entry name" value="Zn-dependent exopeptidases"/>
    <property type="match status" value="1"/>
</dbReference>
<dbReference type="InterPro" id="IPR002508">
    <property type="entry name" value="MurNAc-LAA_cat"/>
</dbReference>
<evidence type="ECO:0000256" key="1">
    <source>
        <dbReference type="ARBA" id="ARBA00022801"/>
    </source>
</evidence>
<dbReference type="InterPro" id="IPR011990">
    <property type="entry name" value="TPR-like_helical_dom_sf"/>
</dbReference>
<evidence type="ECO:0000313" key="3">
    <source>
        <dbReference type="EMBL" id="PCI23510.1"/>
    </source>
</evidence>
<dbReference type="Gene3D" id="2.60.40.3500">
    <property type="match status" value="1"/>
</dbReference>
<dbReference type="CDD" id="cd02696">
    <property type="entry name" value="MurNAc-LAA"/>
    <property type="match status" value="1"/>
</dbReference>
<keyword evidence="1" id="KW-0378">Hydrolase</keyword>
<feature type="domain" description="MurNAc-LAA" evidence="2">
    <location>
        <begin position="433"/>
        <end position="585"/>
    </location>
</feature>
<dbReference type="Pfam" id="PF01520">
    <property type="entry name" value="Amidase_3"/>
    <property type="match status" value="1"/>
</dbReference>
<accession>A0A2A4SQ61</accession>
<name>A0A2A4SQ61_9DELT</name>
<protein>
    <recommendedName>
        <fullName evidence="2">MurNAc-LAA domain-containing protein</fullName>
    </recommendedName>
</protein>
<comment type="caution">
    <text evidence="3">The sequence shown here is derived from an EMBL/GenBank/DDBJ whole genome shotgun (WGS) entry which is preliminary data.</text>
</comment>
<proteinExistence type="predicted"/>
<dbReference type="GO" id="GO:0030288">
    <property type="term" value="C:outer membrane-bounded periplasmic space"/>
    <property type="evidence" value="ECO:0007669"/>
    <property type="project" value="TreeGrafter"/>
</dbReference>
<dbReference type="Pfam" id="PF11741">
    <property type="entry name" value="AMIN"/>
    <property type="match status" value="1"/>
</dbReference>